<evidence type="ECO:0008006" key="4">
    <source>
        <dbReference type="Google" id="ProtNLM"/>
    </source>
</evidence>
<dbReference type="AlphaFoldDB" id="A0A5C8ZMW2"/>
<accession>A0A5C8ZMW2</accession>
<organism evidence="2 3">
    <name type="scientific">Parahaliea aestuarii</name>
    <dbReference type="NCBI Taxonomy" id="1852021"/>
    <lineage>
        <taxon>Bacteria</taxon>
        <taxon>Pseudomonadati</taxon>
        <taxon>Pseudomonadota</taxon>
        <taxon>Gammaproteobacteria</taxon>
        <taxon>Cellvibrionales</taxon>
        <taxon>Halieaceae</taxon>
        <taxon>Parahaliea</taxon>
    </lineage>
</organism>
<feature type="region of interest" description="Disordered" evidence="1">
    <location>
        <begin position="1"/>
        <end position="29"/>
    </location>
</feature>
<dbReference type="OrthoDB" id="5297564at2"/>
<sequence>MITATAPAGAQDAPPEQPVGEAPEESPQAPQVVFSDRGVRGLLTPAGTTVIEPSFAYTHSSSTAVAIEGFTILPALVVGLINVAQVQRDSYIAAVSARHGIGGRWEAEIYLPYVYRDEATRQRDILDGSSADFISDTEGHGIGDVEASLRYQINSGAGGGPVFIANLRAKSDTGEGPFDVERGTIFSDDGVRLTDVFQEQPTGSGFWGVQPSVTAIYTTAPAVLYGSLSYFWNIERDVGGETGKVDPGDAVGLSMGIGFAINQRTSFSLGYEHNTVFKTRVENDNGLDALFERIQVGSFLLGVSMATSSKRSWNLSLAVGATDAAADVQLTLRVPTNL</sequence>
<name>A0A5C8ZMW2_9GAMM</name>
<comment type="caution">
    <text evidence="2">The sequence shown here is derived from an EMBL/GenBank/DDBJ whole genome shotgun (WGS) entry which is preliminary data.</text>
</comment>
<evidence type="ECO:0000313" key="3">
    <source>
        <dbReference type="Proteomes" id="UP000321933"/>
    </source>
</evidence>
<protein>
    <recommendedName>
        <fullName evidence="4">Transporter</fullName>
    </recommendedName>
</protein>
<dbReference type="Proteomes" id="UP000321933">
    <property type="component" value="Unassembled WGS sequence"/>
</dbReference>
<dbReference type="EMBL" id="VRYZ01000008">
    <property type="protein sequence ID" value="TXS89798.1"/>
    <property type="molecule type" value="Genomic_DNA"/>
</dbReference>
<gene>
    <name evidence="2" type="ORF">FVW59_16820</name>
</gene>
<proteinExistence type="predicted"/>
<evidence type="ECO:0000313" key="2">
    <source>
        <dbReference type="EMBL" id="TXS89798.1"/>
    </source>
</evidence>
<evidence type="ECO:0000256" key="1">
    <source>
        <dbReference type="SAM" id="MobiDB-lite"/>
    </source>
</evidence>
<keyword evidence="3" id="KW-1185">Reference proteome</keyword>
<reference evidence="2 3" key="1">
    <citation type="submission" date="2019-08" db="EMBL/GenBank/DDBJ databases">
        <title>Parahaliea maris sp. nov., isolated from the surface seawater.</title>
        <authorList>
            <person name="Liu Y."/>
        </authorList>
    </citation>
    <scope>NUCLEOTIDE SEQUENCE [LARGE SCALE GENOMIC DNA]</scope>
    <source>
        <strain evidence="2 3">S2-26</strain>
    </source>
</reference>